<name>A0A1P8UQC9_9RHOB</name>
<dbReference type="AlphaFoldDB" id="A0A1P8UQC9"/>
<accession>A0A1P8UQC9</accession>
<dbReference type="STRING" id="1250539.Ga0080574_TMP1266"/>
<proteinExistence type="predicted"/>
<evidence type="ECO:0000313" key="1">
    <source>
        <dbReference type="EMBL" id="APZ51600.1"/>
    </source>
</evidence>
<reference evidence="1 2" key="1">
    <citation type="submission" date="2016-04" db="EMBL/GenBank/DDBJ databases">
        <title>Deep-sea bacteria in the southern Pacific.</title>
        <authorList>
            <person name="Tang K."/>
        </authorList>
    </citation>
    <scope>NUCLEOTIDE SEQUENCE [LARGE SCALE GENOMIC DNA]</scope>
    <source>
        <strain evidence="1 2">JLT2014</strain>
    </source>
</reference>
<dbReference type="EMBL" id="CP015093">
    <property type="protein sequence ID" value="APZ51600.1"/>
    <property type="molecule type" value="Genomic_DNA"/>
</dbReference>
<keyword evidence="2" id="KW-1185">Reference proteome</keyword>
<protein>
    <submittedName>
        <fullName evidence="1">Putative DUF1127 protein</fullName>
    </submittedName>
</protein>
<organism evidence="1 2">
    <name type="scientific">Salipiger abyssi</name>
    <dbReference type="NCBI Taxonomy" id="1250539"/>
    <lineage>
        <taxon>Bacteria</taxon>
        <taxon>Pseudomonadati</taxon>
        <taxon>Pseudomonadota</taxon>
        <taxon>Alphaproteobacteria</taxon>
        <taxon>Rhodobacterales</taxon>
        <taxon>Roseobacteraceae</taxon>
        <taxon>Salipiger</taxon>
    </lineage>
</organism>
<dbReference type="Proteomes" id="UP000187059">
    <property type="component" value="Chromosome"/>
</dbReference>
<dbReference type="KEGG" id="paby:Ga0080574_TMP1266"/>
<dbReference type="RefSeq" id="WP_076696250.1">
    <property type="nucleotide sequence ID" value="NZ_CP015093.1"/>
</dbReference>
<sequence>MTYFTDHSLAEPLSRRLARIFDTPFAERQRRLAARVAALRALDDGELAEMGLRRDQILAHVFGAR</sequence>
<gene>
    <name evidence="1" type="ORF">Ga0080574_TMP1266</name>
</gene>
<evidence type="ECO:0000313" key="2">
    <source>
        <dbReference type="Proteomes" id="UP000187059"/>
    </source>
</evidence>